<evidence type="ECO:0000256" key="3">
    <source>
        <dbReference type="ARBA" id="ARBA00022630"/>
    </source>
</evidence>
<accession>A0A923S9C9</accession>
<reference evidence="13" key="1">
    <citation type="submission" date="2020-08" db="EMBL/GenBank/DDBJ databases">
        <title>Genome public.</title>
        <authorList>
            <person name="Liu C."/>
            <person name="Sun Q."/>
        </authorList>
    </citation>
    <scope>NUCLEOTIDE SEQUENCE</scope>
    <source>
        <strain evidence="13">BX15</strain>
    </source>
</reference>
<dbReference type="InterPro" id="IPR024932">
    <property type="entry name" value="ApbE"/>
</dbReference>
<evidence type="ECO:0000313" key="14">
    <source>
        <dbReference type="Proteomes" id="UP000620327"/>
    </source>
</evidence>
<proteinExistence type="inferred from homology"/>
<dbReference type="EC" id="2.7.1.180" evidence="1 10"/>
<dbReference type="PANTHER" id="PTHR30040">
    <property type="entry name" value="THIAMINE BIOSYNTHESIS LIPOPROTEIN APBE"/>
    <property type="match status" value="1"/>
</dbReference>
<keyword evidence="14" id="KW-1185">Reference proteome</keyword>
<dbReference type="Proteomes" id="UP000620327">
    <property type="component" value="Unassembled WGS sequence"/>
</dbReference>
<feature type="binding site" evidence="11">
    <location>
        <position position="291"/>
    </location>
    <ligand>
        <name>Mg(2+)</name>
        <dbReference type="ChEBI" id="CHEBI:18420"/>
    </ligand>
</feature>
<dbReference type="Gene3D" id="3.10.520.10">
    <property type="entry name" value="ApbE-like domains"/>
    <property type="match status" value="1"/>
</dbReference>
<keyword evidence="6 10" id="KW-0274">FAD</keyword>
<evidence type="ECO:0000256" key="1">
    <source>
        <dbReference type="ARBA" id="ARBA00011955"/>
    </source>
</evidence>
<dbReference type="Pfam" id="PF02424">
    <property type="entry name" value="ApbE"/>
    <property type="match status" value="1"/>
</dbReference>
<evidence type="ECO:0000256" key="5">
    <source>
        <dbReference type="ARBA" id="ARBA00022723"/>
    </source>
</evidence>
<evidence type="ECO:0000256" key="11">
    <source>
        <dbReference type="PIRSR" id="PIRSR006268-2"/>
    </source>
</evidence>
<evidence type="ECO:0000256" key="7">
    <source>
        <dbReference type="ARBA" id="ARBA00022842"/>
    </source>
</evidence>
<evidence type="ECO:0000256" key="4">
    <source>
        <dbReference type="ARBA" id="ARBA00022679"/>
    </source>
</evidence>
<evidence type="ECO:0000256" key="10">
    <source>
        <dbReference type="PIRNR" id="PIRNR006268"/>
    </source>
</evidence>
<keyword evidence="3 10" id="KW-0285">Flavoprotein</keyword>
<evidence type="ECO:0000256" key="2">
    <source>
        <dbReference type="ARBA" id="ARBA00016337"/>
    </source>
</evidence>
<dbReference type="GO" id="GO:0046872">
    <property type="term" value="F:metal ion binding"/>
    <property type="evidence" value="ECO:0007669"/>
    <property type="project" value="UniProtKB-UniRule"/>
</dbReference>
<evidence type="ECO:0000256" key="6">
    <source>
        <dbReference type="ARBA" id="ARBA00022827"/>
    </source>
</evidence>
<dbReference type="PIRSF" id="PIRSF006268">
    <property type="entry name" value="ApbE"/>
    <property type="match status" value="1"/>
</dbReference>
<dbReference type="EMBL" id="JACOQI010000001">
    <property type="protein sequence ID" value="MBC5768922.1"/>
    <property type="molecule type" value="Genomic_DNA"/>
</dbReference>
<feature type="coiled-coil region" evidence="12">
    <location>
        <begin position="42"/>
        <end position="69"/>
    </location>
</feature>
<dbReference type="GO" id="GO:0016740">
    <property type="term" value="F:transferase activity"/>
    <property type="evidence" value="ECO:0007669"/>
    <property type="project" value="UniProtKB-UniRule"/>
</dbReference>
<protein>
    <recommendedName>
        <fullName evidence="2 10">FAD:protein FMN transferase</fullName>
        <ecNumber evidence="1 10">2.7.1.180</ecNumber>
    </recommendedName>
    <alternativeName>
        <fullName evidence="8 10">Flavin transferase</fullName>
    </alternativeName>
</protein>
<comment type="cofactor">
    <cofactor evidence="11">
        <name>Mg(2+)</name>
        <dbReference type="ChEBI" id="CHEBI:18420"/>
    </cofactor>
    <cofactor evidence="11">
        <name>Mn(2+)</name>
        <dbReference type="ChEBI" id="CHEBI:29035"/>
    </cofactor>
    <text evidence="11">Magnesium. Can also use manganese.</text>
</comment>
<dbReference type="AlphaFoldDB" id="A0A923S9C9"/>
<dbReference type="InterPro" id="IPR003374">
    <property type="entry name" value="ApbE-like_sf"/>
</dbReference>
<dbReference type="PANTHER" id="PTHR30040:SF2">
    <property type="entry name" value="FAD:PROTEIN FMN TRANSFERASE"/>
    <property type="match status" value="1"/>
</dbReference>
<feature type="binding site" evidence="11">
    <location>
        <position position="166"/>
    </location>
    <ligand>
        <name>Mg(2+)</name>
        <dbReference type="ChEBI" id="CHEBI:18420"/>
    </ligand>
</feature>
<keyword evidence="7 10" id="KW-0460">Magnesium</keyword>
<dbReference type="RefSeq" id="WP_187013322.1">
    <property type="nucleotide sequence ID" value="NZ_JACOQI010000001.1"/>
</dbReference>
<comment type="catalytic activity">
    <reaction evidence="9 10">
        <text>L-threonyl-[protein] + FAD = FMN-L-threonyl-[protein] + AMP + H(+)</text>
        <dbReference type="Rhea" id="RHEA:36847"/>
        <dbReference type="Rhea" id="RHEA-COMP:11060"/>
        <dbReference type="Rhea" id="RHEA-COMP:11061"/>
        <dbReference type="ChEBI" id="CHEBI:15378"/>
        <dbReference type="ChEBI" id="CHEBI:30013"/>
        <dbReference type="ChEBI" id="CHEBI:57692"/>
        <dbReference type="ChEBI" id="CHEBI:74257"/>
        <dbReference type="ChEBI" id="CHEBI:456215"/>
        <dbReference type="EC" id="2.7.1.180"/>
    </reaction>
</comment>
<keyword evidence="12" id="KW-0175">Coiled coil</keyword>
<sequence>MKRFSILILTLCLCLTGCGKQTTEATAQIFAMDTVMEVAAYGEHAEQAVKYTEKRIEELENRLSRTKAHSLVSGLNRDGSIRHLTYDYWNLIARAKEYRDATNGAFDITIAPVMDAWGFTGDSFRVPEQSELDTLLKKVNSDAIQMLGSPSDSVTLGEGQAIDLGGIAKGYTSDCVEAVFYDHEIENGKISLGGNVFVLGTKPDGSDWRVGIKDPRNESGLAAILSLRDAYAITSGGYERYFEENGKTYHHIIDPATGYPADSGLLSVTVVADANGPDQEWVLPGNGTMCDAFSTALFVMGEEQALDFWRNGGYDFDLVLVTEDGRVVITAGLADRFEEVKDSGYTYETVS</sequence>
<name>A0A923S9C9_9FIRM</name>
<gene>
    <name evidence="13" type="ORF">H8Z83_00970</name>
</gene>
<keyword evidence="4 10" id="KW-0808">Transferase</keyword>
<comment type="caution">
    <text evidence="13">The sequence shown here is derived from an EMBL/GenBank/DDBJ whole genome shotgun (WGS) entry which is preliminary data.</text>
</comment>
<evidence type="ECO:0000256" key="12">
    <source>
        <dbReference type="SAM" id="Coils"/>
    </source>
</evidence>
<evidence type="ECO:0000256" key="8">
    <source>
        <dbReference type="ARBA" id="ARBA00031306"/>
    </source>
</evidence>
<dbReference type="SUPFAM" id="SSF143631">
    <property type="entry name" value="ApbE-like"/>
    <property type="match status" value="1"/>
</dbReference>
<feature type="binding site" evidence="11">
    <location>
        <position position="295"/>
    </location>
    <ligand>
        <name>Mg(2+)</name>
        <dbReference type="ChEBI" id="CHEBI:18420"/>
    </ligand>
</feature>
<comment type="similarity">
    <text evidence="10">Belongs to the ApbE family.</text>
</comment>
<keyword evidence="5 10" id="KW-0479">Metal-binding</keyword>
<organism evidence="13 14">
    <name type="scientific">Dysosmobacter segnis</name>
    <dbReference type="NCBI Taxonomy" id="2763042"/>
    <lineage>
        <taxon>Bacteria</taxon>
        <taxon>Bacillati</taxon>
        <taxon>Bacillota</taxon>
        <taxon>Clostridia</taxon>
        <taxon>Eubacteriales</taxon>
        <taxon>Oscillospiraceae</taxon>
        <taxon>Dysosmobacter</taxon>
    </lineage>
</organism>
<evidence type="ECO:0000256" key="9">
    <source>
        <dbReference type="ARBA" id="ARBA00048540"/>
    </source>
</evidence>
<evidence type="ECO:0000313" key="13">
    <source>
        <dbReference type="EMBL" id="MBC5768922.1"/>
    </source>
</evidence>